<evidence type="ECO:0000313" key="4">
    <source>
        <dbReference type="EMBL" id="CAH9078577.1"/>
    </source>
</evidence>
<accession>A0A9P0YXB5</accession>
<dbReference type="GO" id="GO:0009451">
    <property type="term" value="P:RNA modification"/>
    <property type="evidence" value="ECO:0007669"/>
    <property type="project" value="InterPro"/>
</dbReference>
<evidence type="ECO:0000256" key="2">
    <source>
        <dbReference type="PROSITE-ProRule" id="PRU00708"/>
    </source>
</evidence>
<keyword evidence="5" id="KW-1185">Reference proteome</keyword>
<protein>
    <recommendedName>
        <fullName evidence="6">Pentatricopeptide repeat-containing protein</fullName>
    </recommendedName>
</protein>
<comment type="caution">
    <text evidence="4">The sequence shown here is derived from an EMBL/GenBank/DDBJ whole genome shotgun (WGS) entry which is preliminary data.</text>
</comment>
<gene>
    <name evidence="4" type="ORF">CEURO_LOCUS6819</name>
</gene>
<keyword evidence="3" id="KW-1133">Transmembrane helix</keyword>
<keyword evidence="1" id="KW-0677">Repeat</keyword>
<evidence type="ECO:0000256" key="1">
    <source>
        <dbReference type="ARBA" id="ARBA00022737"/>
    </source>
</evidence>
<dbReference type="GO" id="GO:0003723">
    <property type="term" value="F:RNA binding"/>
    <property type="evidence" value="ECO:0007669"/>
    <property type="project" value="InterPro"/>
</dbReference>
<sequence length="197" mass="22134">MNGSSQPLTRTLKYLLPRSPLCTIAHYEALLYRCSTTKSLSTTKQVHAPILRIQLLHHCDSTHFLSLLTASYALCSQTSLARKVFDELSFRTLFSYKSMIKIYTQTGAPHNALKLFDEMLHSSQQMPDRYIFPFVICACGDLLLREIGVVVHGLTILTGVVLNAFLGNSLLVMYMKCGDKEGASRVFYAMQERTTVS</sequence>
<dbReference type="EMBL" id="CAMAPE010000010">
    <property type="protein sequence ID" value="CAH9078577.1"/>
    <property type="molecule type" value="Genomic_DNA"/>
</dbReference>
<dbReference type="InterPro" id="IPR002885">
    <property type="entry name" value="PPR_rpt"/>
</dbReference>
<dbReference type="AlphaFoldDB" id="A0A9P0YXB5"/>
<dbReference type="Gene3D" id="1.25.40.10">
    <property type="entry name" value="Tetratricopeptide repeat domain"/>
    <property type="match status" value="1"/>
</dbReference>
<dbReference type="InterPro" id="IPR046960">
    <property type="entry name" value="PPR_At4g14850-like_plant"/>
</dbReference>
<dbReference type="PROSITE" id="PS51375">
    <property type="entry name" value="PPR"/>
    <property type="match status" value="1"/>
</dbReference>
<dbReference type="Proteomes" id="UP001152484">
    <property type="component" value="Unassembled WGS sequence"/>
</dbReference>
<organism evidence="4 5">
    <name type="scientific">Cuscuta europaea</name>
    <name type="common">European dodder</name>
    <dbReference type="NCBI Taxonomy" id="41803"/>
    <lineage>
        <taxon>Eukaryota</taxon>
        <taxon>Viridiplantae</taxon>
        <taxon>Streptophyta</taxon>
        <taxon>Embryophyta</taxon>
        <taxon>Tracheophyta</taxon>
        <taxon>Spermatophyta</taxon>
        <taxon>Magnoliopsida</taxon>
        <taxon>eudicotyledons</taxon>
        <taxon>Gunneridae</taxon>
        <taxon>Pentapetalae</taxon>
        <taxon>asterids</taxon>
        <taxon>lamiids</taxon>
        <taxon>Solanales</taxon>
        <taxon>Convolvulaceae</taxon>
        <taxon>Cuscuteae</taxon>
        <taxon>Cuscuta</taxon>
        <taxon>Cuscuta subgen. Cuscuta</taxon>
    </lineage>
</organism>
<keyword evidence="3" id="KW-0812">Transmembrane</keyword>
<reference evidence="4" key="1">
    <citation type="submission" date="2022-07" db="EMBL/GenBank/DDBJ databases">
        <authorList>
            <person name="Macas J."/>
            <person name="Novak P."/>
            <person name="Neumann P."/>
        </authorList>
    </citation>
    <scope>NUCLEOTIDE SEQUENCE</scope>
</reference>
<dbReference type="OrthoDB" id="185373at2759"/>
<evidence type="ECO:0000256" key="3">
    <source>
        <dbReference type="SAM" id="Phobius"/>
    </source>
</evidence>
<dbReference type="Pfam" id="PF01535">
    <property type="entry name" value="PPR"/>
    <property type="match status" value="2"/>
</dbReference>
<dbReference type="PANTHER" id="PTHR24015">
    <property type="entry name" value="OS07G0578800 PROTEIN-RELATED"/>
    <property type="match status" value="1"/>
</dbReference>
<keyword evidence="3" id="KW-0472">Membrane</keyword>
<name>A0A9P0YXB5_CUSEU</name>
<evidence type="ECO:0000313" key="5">
    <source>
        <dbReference type="Proteomes" id="UP001152484"/>
    </source>
</evidence>
<feature type="repeat" description="PPR" evidence="2">
    <location>
        <begin position="92"/>
        <end position="126"/>
    </location>
</feature>
<proteinExistence type="predicted"/>
<dbReference type="InterPro" id="IPR011990">
    <property type="entry name" value="TPR-like_helical_dom_sf"/>
</dbReference>
<feature type="transmembrane region" description="Helical" evidence="3">
    <location>
        <begin position="154"/>
        <end position="175"/>
    </location>
</feature>
<evidence type="ECO:0008006" key="6">
    <source>
        <dbReference type="Google" id="ProtNLM"/>
    </source>
</evidence>
<dbReference type="PANTHER" id="PTHR24015:SF548">
    <property type="entry name" value="OS08G0340900 PROTEIN"/>
    <property type="match status" value="1"/>
</dbReference>